<evidence type="ECO:0000313" key="4">
    <source>
        <dbReference type="Proteomes" id="UP000051497"/>
    </source>
</evidence>
<dbReference type="AlphaFoldDB" id="A0AAE3HXT5"/>
<accession>A0AAE3HXT5</accession>
<dbReference type="GO" id="GO:0080120">
    <property type="term" value="P:CAAX-box protein maturation"/>
    <property type="evidence" value="ECO:0007669"/>
    <property type="project" value="UniProtKB-ARBA"/>
</dbReference>
<gene>
    <name evidence="3" type="ORF">HT99x_013435</name>
</gene>
<evidence type="ECO:0000256" key="1">
    <source>
        <dbReference type="SAM" id="Phobius"/>
    </source>
</evidence>
<sequence length="299" mass="34350">MTLNDFSCFLLMFDRVSLAAYVMFVIMLLSFYWVKHHFLRGAIFLVFLILAWYAGRLEWIALPIVIVMGATFYYGFNGQRKIRRGLCFTLAVLFSLAMLTLRLPGIENWRVIDKMILTPDAIPYTMYLNFDKSFIGLFFIWFSVYSLANGGRWAKVLKKGCVTGLCAVLVLMPLSFALGYVKFDLKITSFFFLWAVHNLFFTCFAEEAFFRGMIQRFLQFRLQNVTYGKWISIALAAILFGAAHYPGGLRYVLLATVAGVFYGYAFMKTEKIEASIAAHFIVNTVHFVFFTYPALKSAM</sequence>
<keyword evidence="1" id="KW-0472">Membrane</keyword>
<feature type="transmembrane region" description="Helical" evidence="1">
    <location>
        <begin position="38"/>
        <end position="54"/>
    </location>
</feature>
<keyword evidence="1" id="KW-1133">Transmembrane helix</keyword>
<dbReference type="RefSeq" id="WP_075065413.1">
    <property type="nucleotide sequence ID" value="NZ_LKAJ02000001.1"/>
</dbReference>
<keyword evidence="3" id="KW-0645">Protease</keyword>
<feature type="transmembrane region" description="Helical" evidence="1">
    <location>
        <begin position="274"/>
        <end position="295"/>
    </location>
</feature>
<feature type="transmembrane region" description="Helical" evidence="1">
    <location>
        <begin position="88"/>
        <end position="106"/>
    </location>
</feature>
<feature type="transmembrane region" description="Helical" evidence="1">
    <location>
        <begin position="60"/>
        <end position="76"/>
    </location>
</feature>
<dbReference type="Pfam" id="PF02517">
    <property type="entry name" value="Rce1-like"/>
    <property type="match status" value="1"/>
</dbReference>
<protein>
    <submittedName>
        <fullName evidence="3">CPBP family intramembrane metalloprotease</fullName>
    </submittedName>
</protein>
<dbReference type="GO" id="GO:0008237">
    <property type="term" value="F:metallopeptidase activity"/>
    <property type="evidence" value="ECO:0007669"/>
    <property type="project" value="UniProtKB-KW"/>
</dbReference>
<keyword evidence="3" id="KW-0482">Metalloprotease</keyword>
<proteinExistence type="predicted"/>
<organism evidence="3 4">
    <name type="scientific">Candidatus Berkiella aquae</name>
    <dbReference type="NCBI Taxonomy" id="295108"/>
    <lineage>
        <taxon>Bacteria</taxon>
        <taxon>Pseudomonadati</taxon>
        <taxon>Pseudomonadota</taxon>
        <taxon>Gammaproteobacteria</taxon>
        <taxon>Candidatus Berkiellales</taxon>
        <taxon>Candidatus Berkiellaceae</taxon>
        <taxon>Candidatus Berkiella</taxon>
    </lineage>
</organism>
<dbReference type="GO" id="GO:0004175">
    <property type="term" value="F:endopeptidase activity"/>
    <property type="evidence" value="ECO:0007669"/>
    <property type="project" value="UniProtKB-ARBA"/>
</dbReference>
<feature type="transmembrane region" description="Helical" evidence="1">
    <location>
        <begin position="251"/>
        <end position="267"/>
    </location>
</feature>
<reference evidence="3" key="1">
    <citation type="journal article" date="2016" name="Genome Announc.">
        <title>Draft Genome Sequences of Two Novel Amoeba-Resistant Intranuclear Bacteria, 'Candidatus Berkiella cookevillensis' and 'Candidatus Berkiella aquae'.</title>
        <authorList>
            <person name="Mehari Y.T."/>
            <person name="Arivett B.A."/>
            <person name="Farone A.L."/>
            <person name="Gunderson J.H."/>
            <person name="Farone M.B."/>
        </authorList>
    </citation>
    <scope>NUCLEOTIDE SEQUENCE</scope>
    <source>
        <strain evidence="3">HT99</strain>
    </source>
</reference>
<feature type="transmembrane region" description="Helical" evidence="1">
    <location>
        <begin position="126"/>
        <end position="148"/>
    </location>
</feature>
<keyword evidence="3" id="KW-0378">Hydrolase</keyword>
<name>A0AAE3HXT5_9GAMM</name>
<comment type="caution">
    <text evidence="3">The sequence shown here is derived from an EMBL/GenBank/DDBJ whole genome shotgun (WGS) entry which is preliminary data.</text>
</comment>
<keyword evidence="1" id="KW-0812">Transmembrane</keyword>
<feature type="transmembrane region" description="Helical" evidence="1">
    <location>
        <begin position="12"/>
        <end position="31"/>
    </location>
</feature>
<reference evidence="3" key="2">
    <citation type="submission" date="2021-06" db="EMBL/GenBank/DDBJ databases">
        <title>Genomic Description and Analysis of Intracellular Bacteria, Candidatus Berkiella cookevillensis and Candidatus Berkiella aquae.</title>
        <authorList>
            <person name="Kidane D.T."/>
            <person name="Mehari Y.T."/>
            <person name="Rice F.C."/>
            <person name="Arivett B.A."/>
            <person name="Farone A.L."/>
            <person name="Berk S.G."/>
            <person name="Farone M.B."/>
        </authorList>
    </citation>
    <scope>NUCLEOTIDE SEQUENCE</scope>
    <source>
        <strain evidence="3">HT99</strain>
    </source>
</reference>
<evidence type="ECO:0000313" key="3">
    <source>
        <dbReference type="EMBL" id="MCS5712439.1"/>
    </source>
</evidence>
<dbReference type="Proteomes" id="UP000051497">
    <property type="component" value="Unassembled WGS sequence"/>
</dbReference>
<dbReference type="InterPro" id="IPR003675">
    <property type="entry name" value="Rce1/LyrA-like_dom"/>
</dbReference>
<feature type="transmembrane region" description="Helical" evidence="1">
    <location>
        <begin position="187"/>
        <end position="205"/>
    </location>
</feature>
<evidence type="ECO:0000259" key="2">
    <source>
        <dbReference type="Pfam" id="PF02517"/>
    </source>
</evidence>
<feature type="domain" description="CAAX prenyl protease 2/Lysostaphin resistance protein A-like" evidence="2">
    <location>
        <begin position="190"/>
        <end position="285"/>
    </location>
</feature>
<keyword evidence="4" id="KW-1185">Reference proteome</keyword>
<feature type="transmembrane region" description="Helical" evidence="1">
    <location>
        <begin position="160"/>
        <end position="181"/>
    </location>
</feature>
<feature type="transmembrane region" description="Helical" evidence="1">
    <location>
        <begin position="226"/>
        <end position="245"/>
    </location>
</feature>
<dbReference type="EMBL" id="LKAJ02000001">
    <property type="protein sequence ID" value="MCS5712439.1"/>
    <property type="molecule type" value="Genomic_DNA"/>
</dbReference>